<protein>
    <recommendedName>
        <fullName evidence="7">5'-nucleotidase</fullName>
    </recommendedName>
</protein>
<dbReference type="VEuPathDB" id="AmoebaDB:NF0078860"/>
<dbReference type="InterPro" id="IPR036412">
    <property type="entry name" value="HAD-like_sf"/>
</dbReference>
<dbReference type="AlphaFoldDB" id="A0A6A5BV08"/>
<evidence type="ECO:0000313" key="6">
    <source>
        <dbReference type="Proteomes" id="UP000444721"/>
    </source>
</evidence>
<evidence type="ECO:0000313" key="5">
    <source>
        <dbReference type="EMBL" id="KAF0977165.1"/>
    </source>
</evidence>
<dbReference type="InterPro" id="IPR008380">
    <property type="entry name" value="HAD-SF_hydro_IG_5-nucl"/>
</dbReference>
<dbReference type="GeneID" id="68111036"/>
<keyword evidence="6" id="KW-1185">Reference proteome</keyword>
<evidence type="ECO:0000256" key="2">
    <source>
        <dbReference type="ARBA" id="ARBA00022723"/>
    </source>
</evidence>
<name>A0A6A5BV08_NAEFO</name>
<evidence type="ECO:0000256" key="3">
    <source>
        <dbReference type="ARBA" id="ARBA00022801"/>
    </source>
</evidence>
<gene>
    <name evidence="5" type="ORF">FDP41_003818</name>
</gene>
<dbReference type="OMA" id="WDYTDAV"/>
<evidence type="ECO:0000256" key="1">
    <source>
        <dbReference type="ARBA" id="ARBA00009589"/>
    </source>
</evidence>
<dbReference type="SUPFAM" id="SSF56784">
    <property type="entry name" value="HAD-like"/>
    <property type="match status" value="1"/>
</dbReference>
<dbReference type="Proteomes" id="UP000444721">
    <property type="component" value="Unassembled WGS sequence"/>
</dbReference>
<dbReference type="PANTHER" id="PTHR12103:SF15">
    <property type="entry name" value="CYTOSOLIC PURINE 5'-NUCLEOTIDASE"/>
    <property type="match status" value="1"/>
</dbReference>
<organism evidence="5 6">
    <name type="scientific">Naegleria fowleri</name>
    <name type="common">Brain eating amoeba</name>
    <dbReference type="NCBI Taxonomy" id="5763"/>
    <lineage>
        <taxon>Eukaryota</taxon>
        <taxon>Discoba</taxon>
        <taxon>Heterolobosea</taxon>
        <taxon>Tetramitia</taxon>
        <taxon>Eutetramitia</taxon>
        <taxon>Vahlkampfiidae</taxon>
        <taxon>Naegleria</taxon>
    </lineage>
</organism>
<dbReference type="OrthoDB" id="10252832at2759"/>
<keyword evidence="3" id="KW-0378">Hydrolase</keyword>
<reference evidence="5 6" key="1">
    <citation type="journal article" date="2019" name="Sci. Rep.">
        <title>Nanopore sequencing improves the draft genome of the human pathogenic amoeba Naegleria fowleri.</title>
        <authorList>
            <person name="Liechti N."/>
            <person name="Schurch N."/>
            <person name="Bruggmann R."/>
            <person name="Wittwer M."/>
        </authorList>
    </citation>
    <scope>NUCLEOTIDE SEQUENCE [LARGE SCALE GENOMIC DNA]</scope>
    <source>
        <strain evidence="5 6">ATCC 30894</strain>
    </source>
</reference>
<sequence length="613" mass="70956">MSFLCRNPLNQFQNKSSIALVLMMMGGGGYGGCGGFNLRRGCLTRGLSFSNQKNYHHCSYSSLAQHHSLDHKSHHPNHHTQDQSAASCKITNTLEEMPTTPKTPFPSMNFPPTSSDLRKLDTLANYELPDKYRRPVEHRIFVNRSVNLDHIEYYGFDMDYTMLVESKGYPAEILQINYDPSFAVRGTFLDKRHGNILKVDHFGFVLQCVHGKKIIKKAEYEKMYPDHLIHPDEEMGRRYFCYDTLFGIPEASLYASLVDYFEQTNFLAKSEAGGSSPTSSDEDVDSSQNGNEAKLSYWSLFDDIRETFHSIHSDNTLKQAIMADLPKYVKKDERLPLLFHRMRQAGKKIFLLTNSEYFYTNAVMSYLLDKSIEGYDRWTDFFDIVITNGQKPKFFSSEGTTLREVDQATGRLKLSAVQGFKKGSVYCGGSFSLFKKFTKTKGSEVMYVGDNIFHDIIVTKQNRCLWRTLLIVREVEDETKHWMTNRSADIWSQLNTLEYIRAQSFKDQDSSQPIEKHKIKYEDEEDGNFPIKYQIKKAQENLNAHFNPYFGSAFRSGTRESYFCTQVQRYADLYCSDMVLLLYYPFNYYFSPIPTLLPHEREALYQFEKGTSQ</sequence>
<comment type="similarity">
    <text evidence="1">Belongs to the 5'(3')-deoxyribonucleotidase family.</text>
</comment>
<dbReference type="Gene3D" id="3.40.50.1000">
    <property type="entry name" value="HAD superfamily/HAD-like"/>
    <property type="match status" value="1"/>
</dbReference>
<dbReference type="VEuPathDB" id="AmoebaDB:FDP41_003818"/>
<dbReference type="RefSeq" id="XP_044561878.1">
    <property type="nucleotide sequence ID" value="XM_044707164.1"/>
</dbReference>
<proteinExistence type="inferred from homology"/>
<dbReference type="GO" id="GO:0046872">
    <property type="term" value="F:metal ion binding"/>
    <property type="evidence" value="ECO:0007669"/>
    <property type="project" value="UniProtKB-KW"/>
</dbReference>
<evidence type="ECO:0000256" key="4">
    <source>
        <dbReference type="ARBA" id="ARBA00022842"/>
    </source>
</evidence>
<dbReference type="NCBIfam" id="TIGR02244">
    <property type="entry name" value="HAD-IG-Ncltidse"/>
    <property type="match status" value="1"/>
</dbReference>
<dbReference type="PANTHER" id="PTHR12103">
    <property type="entry name" value="5'-NUCLEOTIDASE DOMAIN-CONTAINING"/>
    <property type="match status" value="1"/>
</dbReference>
<dbReference type="VEuPathDB" id="AmoebaDB:NfTy_064150"/>
<dbReference type="InterPro" id="IPR023214">
    <property type="entry name" value="HAD_sf"/>
</dbReference>
<keyword evidence="2" id="KW-0479">Metal-binding</keyword>
<dbReference type="Pfam" id="PF05761">
    <property type="entry name" value="5_nucleotid"/>
    <property type="match status" value="1"/>
</dbReference>
<accession>A0A6A5BV08</accession>
<comment type="caution">
    <text evidence="5">The sequence shown here is derived from an EMBL/GenBank/DDBJ whole genome shotgun (WGS) entry which is preliminary data.</text>
</comment>
<dbReference type="GO" id="GO:0008253">
    <property type="term" value="F:5'-nucleotidase activity"/>
    <property type="evidence" value="ECO:0007669"/>
    <property type="project" value="TreeGrafter"/>
</dbReference>
<keyword evidence="4" id="KW-0460">Magnesium</keyword>
<evidence type="ECO:0008006" key="7">
    <source>
        <dbReference type="Google" id="ProtNLM"/>
    </source>
</evidence>
<dbReference type="EMBL" id="VFQX01000035">
    <property type="protein sequence ID" value="KAF0977165.1"/>
    <property type="molecule type" value="Genomic_DNA"/>
</dbReference>